<dbReference type="EMBL" id="CP120682">
    <property type="protein sequence ID" value="WKN39491.1"/>
    <property type="molecule type" value="Genomic_DNA"/>
</dbReference>
<dbReference type="Gene3D" id="3.10.50.10">
    <property type="match status" value="1"/>
</dbReference>
<dbReference type="InterPro" id="IPR017853">
    <property type="entry name" value="GH"/>
</dbReference>
<dbReference type="InterPro" id="IPR001579">
    <property type="entry name" value="Glyco_hydro_18_chit_AS"/>
</dbReference>
<keyword evidence="4" id="KW-0146">Chitin degradation</keyword>
<comment type="catalytic activity">
    <reaction evidence="1">
        <text>Random endo-hydrolysis of N-acetyl-beta-D-glucosaminide (1-&gt;4)-beta-linkages in chitin and chitodextrins.</text>
        <dbReference type="EC" id="3.2.1.14"/>
    </reaction>
</comment>
<dbReference type="InterPro" id="IPR011583">
    <property type="entry name" value="Chitinase_II/V-like_cat"/>
</dbReference>
<evidence type="ECO:0000256" key="7">
    <source>
        <dbReference type="RuleBase" id="RU004453"/>
    </source>
</evidence>
<dbReference type="InterPro" id="IPR029070">
    <property type="entry name" value="Chitinase_insertion_sf"/>
</dbReference>
<dbReference type="InterPro" id="IPR050314">
    <property type="entry name" value="Glycosyl_Hydrlase_18"/>
</dbReference>
<dbReference type="PANTHER" id="PTHR11177">
    <property type="entry name" value="CHITINASE"/>
    <property type="match status" value="1"/>
</dbReference>
<dbReference type="PROSITE" id="PS01095">
    <property type="entry name" value="GH18_1"/>
    <property type="match status" value="1"/>
</dbReference>
<evidence type="ECO:0000259" key="8">
    <source>
        <dbReference type="PROSITE" id="PS51910"/>
    </source>
</evidence>
<dbReference type="PANTHER" id="PTHR11177:SF317">
    <property type="entry name" value="CHITINASE 12-RELATED"/>
    <property type="match status" value="1"/>
</dbReference>
<evidence type="ECO:0000256" key="3">
    <source>
        <dbReference type="ARBA" id="ARBA00022801"/>
    </source>
</evidence>
<gene>
    <name evidence="9" type="ORF">K4G66_12390</name>
</gene>
<dbReference type="SUPFAM" id="SSF51445">
    <property type="entry name" value="(Trans)glycosidases"/>
    <property type="match status" value="1"/>
</dbReference>
<name>A0AA49JG66_9BACT</name>
<keyword evidence="4" id="KW-0119">Carbohydrate metabolism</keyword>
<evidence type="ECO:0000256" key="2">
    <source>
        <dbReference type="ARBA" id="ARBA00012729"/>
    </source>
</evidence>
<evidence type="ECO:0000313" key="9">
    <source>
        <dbReference type="EMBL" id="WKN39491.1"/>
    </source>
</evidence>
<dbReference type="SMART" id="SM00636">
    <property type="entry name" value="Glyco_18"/>
    <property type="match status" value="1"/>
</dbReference>
<dbReference type="EC" id="3.2.1.14" evidence="2"/>
<comment type="similarity">
    <text evidence="7">Belongs to the glycosyl hydrolase 18 family.</text>
</comment>
<dbReference type="GO" id="GO:0005975">
    <property type="term" value="P:carbohydrate metabolic process"/>
    <property type="evidence" value="ECO:0007669"/>
    <property type="project" value="InterPro"/>
</dbReference>
<reference evidence="9" key="1">
    <citation type="journal article" date="2023" name="Comput. Struct. Biotechnol. J.">
        <title>Discovery of a novel marine Bacteroidetes with a rich repertoire of carbohydrate-active enzymes.</title>
        <authorList>
            <person name="Chen B."/>
            <person name="Liu G."/>
            <person name="Chen Q."/>
            <person name="Wang H."/>
            <person name="Liu L."/>
            <person name="Tang K."/>
        </authorList>
    </citation>
    <scope>NUCLEOTIDE SEQUENCE</scope>
    <source>
        <strain evidence="9">TK19036</strain>
    </source>
</reference>
<dbReference type="AlphaFoldDB" id="A0AA49JG66"/>
<accession>A0AA49JG66</accession>
<evidence type="ECO:0000256" key="4">
    <source>
        <dbReference type="ARBA" id="ARBA00023024"/>
    </source>
</evidence>
<keyword evidence="5 6" id="KW-0326">Glycosidase</keyword>
<dbReference type="Pfam" id="PF00704">
    <property type="entry name" value="Glyco_hydro_18"/>
    <property type="match status" value="1"/>
</dbReference>
<dbReference type="SUPFAM" id="SSF54556">
    <property type="entry name" value="Chitinase insertion domain"/>
    <property type="match status" value="1"/>
</dbReference>
<dbReference type="GO" id="GO:0008843">
    <property type="term" value="F:endochitinase activity"/>
    <property type="evidence" value="ECO:0007669"/>
    <property type="project" value="UniProtKB-EC"/>
</dbReference>
<evidence type="ECO:0000256" key="1">
    <source>
        <dbReference type="ARBA" id="ARBA00000822"/>
    </source>
</evidence>
<evidence type="ECO:0000256" key="6">
    <source>
        <dbReference type="RuleBase" id="RU000489"/>
    </source>
</evidence>
<feature type="domain" description="GH18" evidence="8">
    <location>
        <begin position="34"/>
        <end position="402"/>
    </location>
</feature>
<dbReference type="CDD" id="cd06548">
    <property type="entry name" value="GH18_chitinase"/>
    <property type="match status" value="1"/>
</dbReference>
<dbReference type="GO" id="GO:0006032">
    <property type="term" value="P:chitin catabolic process"/>
    <property type="evidence" value="ECO:0007669"/>
    <property type="project" value="UniProtKB-KW"/>
</dbReference>
<dbReference type="PROSITE" id="PS51910">
    <property type="entry name" value="GH18_2"/>
    <property type="match status" value="1"/>
</dbReference>
<organism evidence="9">
    <name type="scientific">Roseihalotalea indica</name>
    <dbReference type="NCBI Taxonomy" id="2867963"/>
    <lineage>
        <taxon>Bacteria</taxon>
        <taxon>Pseudomonadati</taxon>
        <taxon>Bacteroidota</taxon>
        <taxon>Cytophagia</taxon>
        <taxon>Cytophagales</taxon>
        <taxon>Catalimonadaceae</taxon>
        <taxon>Roseihalotalea</taxon>
    </lineage>
</organism>
<dbReference type="GO" id="GO:0008061">
    <property type="term" value="F:chitin binding"/>
    <property type="evidence" value="ECO:0007669"/>
    <property type="project" value="InterPro"/>
</dbReference>
<keyword evidence="3 6" id="KW-0378">Hydrolase</keyword>
<protein>
    <recommendedName>
        <fullName evidence="2">chitinase</fullName>
        <ecNumber evidence="2">3.2.1.14</ecNumber>
    </recommendedName>
</protein>
<evidence type="ECO:0000256" key="5">
    <source>
        <dbReference type="ARBA" id="ARBA00023295"/>
    </source>
</evidence>
<dbReference type="InterPro" id="IPR001223">
    <property type="entry name" value="Glyco_hydro18_cat"/>
</dbReference>
<sequence length="403" mass="46597">MFNTNLFVLILSFFVAPFFRALPVSDDQPRENSFNIMAYYVPERDYQPEKLPLDQLTHIIFSFSNVIDGEMKFRHAEAGEKLRQLVDQKKNHPHLKVMLACGGWGAGGFSDMAVTAEGRSKFVRSTIRMINEYQLDGIDIDWEYPALDWAGIDAREEDKQTFTLLMKELREEMDKLNRPMTLTFASAGWKYYYEKIELNEVMKYADYMNVMTYDQVGATLPYTAHHTALGWIKDKDLQNYPIYKYFEERNMAAKERGFSSYEPRSVKSIVDYCIKQGVDPEKIVIGGAFYGRGWKGVPPENNGLYQPNKGTFIGWAAYGIIRSEYENKNGYTRYWDEVAEAPYLYNPTDSIFFSYDDTASVKLKTQYAIEQDLAGIMFWQLGNDTKEENSLVDAIYEAAQSNK</sequence>
<dbReference type="Gene3D" id="3.20.20.80">
    <property type="entry name" value="Glycosidases"/>
    <property type="match status" value="1"/>
</dbReference>
<reference evidence="9" key="2">
    <citation type="journal article" date="2024" name="Antonie Van Leeuwenhoek">
        <title>Roseihalotalea indica gen. nov., sp. nov., a halophilic Bacteroidetes from mesopelagic Southwest Indian Ocean with higher carbohydrate metabolic potential.</title>
        <authorList>
            <person name="Chen B."/>
            <person name="Zhang M."/>
            <person name="Lin D."/>
            <person name="Ye J."/>
            <person name="Tang K."/>
        </authorList>
    </citation>
    <scope>NUCLEOTIDE SEQUENCE</scope>
    <source>
        <strain evidence="9">TK19036</strain>
    </source>
</reference>
<proteinExistence type="inferred from homology"/>
<keyword evidence="4" id="KW-0624">Polysaccharide degradation</keyword>